<keyword evidence="1 4" id="KW-0813">Transport</keyword>
<dbReference type="SUPFAM" id="SSF56935">
    <property type="entry name" value="Porins"/>
    <property type="match status" value="1"/>
</dbReference>
<dbReference type="InterPro" id="IPR039426">
    <property type="entry name" value="TonB-dep_rcpt-like"/>
</dbReference>
<sequence length="1148" mass="127920">MKITFLLLLATLLQAHATAFSQKITLHEKGITLKQFFVEVNRQTGYNVVWSSKNIKDLPKLDVNFDNTSLETALGEVLKNTSLRYSIDEKNIIIEPAPDAGITKKNLAPAPPADVTVTGNVRDAKGQIMPGVTVMVADNPKQGTVTDENGNFVLTVKEGTVLRISSIGFVTQLFTVTATNKALKVVLQEDIQHTEEVVITAFGKKERKEAIVGSVTSIKPEEMKIPASNLTTALAGQAAGVIAYQPTGQPGQDNAQFFIRGVTTFGYKVDPLILIDNIELSTNDLARLNVDDIASFSILKDASATALYGARGANGVILVNTKEGKMGKLSINARIENSRSQNTRSLKIADPITYMKAFNEATLTRDPSQPLPFNQDKINNTIATMHHEPGSNPYVYPAVDWLKTLIKDHTNTQRGNMSVSGGSPLARYYVAGSYNLDHGNLVEDTRNNNHNNVKFQNYQLRSNVNVSLTKTTEMIIRFSGTFSSYQGPLTTDGSFSSDIYNLALHTSPVLFPAYYPADSANLTTQHILFGAPPGTFNATPFNNPYALLLRGHKTSSESRVLAQLELNQKLDAVTKGLTFHGIFETNRYAYFDANLGYNPFYYNIGSYDRKTNVYTLSWLNQEPGAATEYLGYYPGTPVINTGAYLQGNLDYVRQFGNHNLSGTLVGTMQQTVYSNASSLVNSLPHRNMGLAGRAAYNYKSKYYMEFNFGYNGSERFSKEHRYGFFPTIGGGWMLSEEKFFAPLLPILSRVKLRGSYGLVGNDNISDRRFFYSSDVNLASGAGAEFGTNRGYSRPGVSINNYPDPEVTWETSRQMNLALEITTLKKLNFTAEYYNYNRYNILQRRSYIPTTNGLEADIYANLGKANARGIDLSADYKQQVNRDLLVSARGNFTLAANKYTYYEEPNYPEPWRHTAGHPIRQGYGYIAERLFVDDAEAQSSPQQLFTADSKAPRGGDIKYRDLNGDGVIDQRDQTFIGYPQVPEIVYGAGFSVQYKMFDLSAFFQGQARVSFFIDPSKVSPFIQSPDAYVYGNTQLLQAFADSHWSEDHQDIYALYPRLGTNGNEITNNRQASTWWLRNSDFLRLKSAEIGISLPPRMARRWGLRNARLYFNGLNLITWSSFKLWDPELGGNGFAYPIQKVYNVGLNVNL</sequence>
<keyword evidence="4" id="KW-0812">Transmembrane</keyword>
<dbReference type="Proteomes" id="UP000244450">
    <property type="component" value="Unassembled WGS sequence"/>
</dbReference>
<dbReference type="InterPro" id="IPR011662">
    <property type="entry name" value="Secretin/TonB_short_N"/>
</dbReference>
<evidence type="ECO:0000256" key="1">
    <source>
        <dbReference type="ARBA" id="ARBA00022448"/>
    </source>
</evidence>
<evidence type="ECO:0000256" key="5">
    <source>
        <dbReference type="SAM" id="SignalP"/>
    </source>
</evidence>
<dbReference type="Gene3D" id="2.170.130.10">
    <property type="entry name" value="TonB-dependent receptor, plug domain"/>
    <property type="match status" value="1"/>
</dbReference>
<accession>A0A2T7BJF6</accession>
<dbReference type="Pfam" id="PF07660">
    <property type="entry name" value="STN"/>
    <property type="match status" value="1"/>
</dbReference>
<keyword evidence="3 4" id="KW-0998">Cell outer membrane</keyword>
<evidence type="ECO:0000256" key="4">
    <source>
        <dbReference type="PROSITE-ProRule" id="PRU01360"/>
    </source>
</evidence>
<feature type="chain" id="PRO_5015476727" evidence="5">
    <location>
        <begin position="18"/>
        <end position="1148"/>
    </location>
</feature>
<dbReference type="InterPro" id="IPR023996">
    <property type="entry name" value="TonB-dep_OMP_SusC/RagA"/>
</dbReference>
<dbReference type="NCBIfam" id="TIGR04056">
    <property type="entry name" value="OMP_RagA_SusC"/>
    <property type="match status" value="1"/>
</dbReference>
<comment type="subcellular location">
    <subcellularLocation>
        <location evidence="4">Cell outer membrane</location>
        <topology evidence="4">Multi-pass membrane protein</topology>
    </subcellularLocation>
</comment>
<dbReference type="Pfam" id="PF13715">
    <property type="entry name" value="CarbopepD_reg_2"/>
    <property type="match status" value="1"/>
</dbReference>
<dbReference type="InterPro" id="IPR023997">
    <property type="entry name" value="TonB-dep_OMP_SusC/RagA_CS"/>
</dbReference>
<protein>
    <submittedName>
        <fullName evidence="8">SusC/RagA family TonB-linked outer membrane protein</fullName>
    </submittedName>
</protein>
<gene>
    <name evidence="8" type="ORF">DCC81_14750</name>
</gene>
<dbReference type="Gene3D" id="2.60.40.1120">
    <property type="entry name" value="Carboxypeptidase-like, regulatory domain"/>
    <property type="match status" value="1"/>
</dbReference>
<dbReference type="RefSeq" id="WP_108688255.1">
    <property type="nucleotide sequence ID" value="NZ_QCYK01000002.1"/>
</dbReference>
<dbReference type="NCBIfam" id="TIGR04057">
    <property type="entry name" value="SusC_RagA_signa"/>
    <property type="match status" value="1"/>
</dbReference>
<keyword evidence="4" id="KW-1134">Transmembrane beta strand</keyword>
<organism evidence="8 9">
    <name type="scientific">Chitinophaga parva</name>
    <dbReference type="NCBI Taxonomy" id="2169414"/>
    <lineage>
        <taxon>Bacteria</taxon>
        <taxon>Pseudomonadati</taxon>
        <taxon>Bacteroidota</taxon>
        <taxon>Chitinophagia</taxon>
        <taxon>Chitinophagales</taxon>
        <taxon>Chitinophagaceae</taxon>
        <taxon>Chitinophaga</taxon>
    </lineage>
</organism>
<dbReference type="AlphaFoldDB" id="A0A2T7BJF6"/>
<dbReference type="PROSITE" id="PS52016">
    <property type="entry name" value="TONB_DEPENDENT_REC_3"/>
    <property type="match status" value="1"/>
</dbReference>
<dbReference type="Pfam" id="PF07715">
    <property type="entry name" value="Plug"/>
    <property type="match status" value="1"/>
</dbReference>
<dbReference type="InterPro" id="IPR008969">
    <property type="entry name" value="CarboxyPept-like_regulatory"/>
</dbReference>
<evidence type="ECO:0000256" key="2">
    <source>
        <dbReference type="ARBA" id="ARBA00023136"/>
    </source>
</evidence>
<evidence type="ECO:0000256" key="3">
    <source>
        <dbReference type="ARBA" id="ARBA00023237"/>
    </source>
</evidence>
<evidence type="ECO:0000313" key="8">
    <source>
        <dbReference type="EMBL" id="PUZ26420.1"/>
    </source>
</evidence>
<evidence type="ECO:0000313" key="9">
    <source>
        <dbReference type="Proteomes" id="UP000244450"/>
    </source>
</evidence>
<dbReference type="EMBL" id="QCYK01000002">
    <property type="protein sequence ID" value="PUZ26420.1"/>
    <property type="molecule type" value="Genomic_DNA"/>
</dbReference>
<keyword evidence="5" id="KW-0732">Signal</keyword>
<comment type="caution">
    <text evidence="8">The sequence shown here is derived from an EMBL/GenBank/DDBJ whole genome shotgun (WGS) entry which is preliminary data.</text>
</comment>
<proteinExistence type="inferred from homology"/>
<dbReference type="InterPro" id="IPR037066">
    <property type="entry name" value="Plug_dom_sf"/>
</dbReference>
<feature type="domain" description="Secretin/TonB short N-terminal" evidence="6">
    <location>
        <begin position="46"/>
        <end position="96"/>
    </location>
</feature>
<feature type="signal peptide" evidence="5">
    <location>
        <begin position="1"/>
        <end position="17"/>
    </location>
</feature>
<dbReference type="OrthoDB" id="721000at2"/>
<evidence type="ECO:0000259" key="6">
    <source>
        <dbReference type="Pfam" id="PF07660"/>
    </source>
</evidence>
<reference evidence="8 9" key="1">
    <citation type="submission" date="2018-04" db="EMBL/GenBank/DDBJ databases">
        <title>Chitinophaga fuyangensis sp. nov., isolated from soil in a chemical factory.</title>
        <authorList>
            <person name="Chen K."/>
        </authorList>
    </citation>
    <scope>NUCLEOTIDE SEQUENCE [LARGE SCALE GENOMIC DNA]</scope>
    <source>
        <strain evidence="8 9">LY-1</strain>
    </source>
</reference>
<evidence type="ECO:0000259" key="7">
    <source>
        <dbReference type="Pfam" id="PF07715"/>
    </source>
</evidence>
<keyword evidence="2 4" id="KW-0472">Membrane</keyword>
<dbReference type="InterPro" id="IPR012910">
    <property type="entry name" value="Plug_dom"/>
</dbReference>
<dbReference type="SUPFAM" id="SSF49464">
    <property type="entry name" value="Carboxypeptidase regulatory domain-like"/>
    <property type="match status" value="1"/>
</dbReference>
<name>A0A2T7BJF6_9BACT</name>
<keyword evidence="9" id="KW-1185">Reference proteome</keyword>
<feature type="domain" description="TonB-dependent receptor plug" evidence="7">
    <location>
        <begin position="209"/>
        <end position="316"/>
    </location>
</feature>
<comment type="similarity">
    <text evidence="4">Belongs to the TonB-dependent receptor family.</text>
</comment>
<dbReference type="FunFam" id="2.170.130.10:FF:000003">
    <property type="entry name" value="SusC/RagA family TonB-linked outer membrane protein"/>
    <property type="match status" value="1"/>
</dbReference>
<dbReference type="GO" id="GO:0009279">
    <property type="term" value="C:cell outer membrane"/>
    <property type="evidence" value="ECO:0007669"/>
    <property type="project" value="UniProtKB-SubCell"/>
</dbReference>